<reference evidence="5" key="1">
    <citation type="journal article" date="2021" name="Sci. Adv.">
        <title>The American lobster genome reveals insights on longevity, neural, and immune adaptations.</title>
        <authorList>
            <person name="Polinski J.M."/>
            <person name="Zimin A.V."/>
            <person name="Clark K.F."/>
            <person name="Kohn A.B."/>
            <person name="Sadowski N."/>
            <person name="Timp W."/>
            <person name="Ptitsyn A."/>
            <person name="Khanna P."/>
            <person name="Romanova D.Y."/>
            <person name="Williams P."/>
            <person name="Greenwood S.J."/>
            <person name="Moroz L.L."/>
            <person name="Walt D.R."/>
            <person name="Bodnar A.G."/>
        </authorList>
    </citation>
    <scope>NUCLEOTIDE SEQUENCE</scope>
    <source>
        <strain evidence="5">GMGI-L3</strain>
    </source>
</reference>
<dbReference type="PANTHER" id="PTHR46315">
    <property type="entry name" value="SPERMINE SYNTHASE"/>
    <property type="match status" value="1"/>
</dbReference>
<evidence type="ECO:0000256" key="2">
    <source>
        <dbReference type="ARBA" id="ARBA00022679"/>
    </source>
</evidence>
<dbReference type="PANTHER" id="PTHR46315:SF1">
    <property type="entry name" value="SPERMINE SYNTHASE"/>
    <property type="match status" value="1"/>
</dbReference>
<dbReference type="AlphaFoldDB" id="A0A8J5MLW2"/>
<dbReference type="InterPro" id="IPR015576">
    <property type="entry name" value="Spermine_synthase_animal"/>
</dbReference>
<proteinExistence type="inferred from homology"/>
<sequence>DRIIEYDVDKLVCEERTDFQKVEIYHTKSFGNMLVLDDLQSKSCGDLPYTHGLIDKGNRNMKEKEILILGGGDGGPTLGSYLRKPKFVTMI</sequence>
<dbReference type="Pfam" id="PF17284">
    <property type="entry name" value="Spermine_synt_N"/>
    <property type="match status" value="1"/>
</dbReference>
<accession>A0A8J5MLW2</accession>
<evidence type="ECO:0000313" key="5">
    <source>
        <dbReference type="EMBL" id="KAG7156201.1"/>
    </source>
</evidence>
<dbReference type="EMBL" id="JAHLQT010039450">
    <property type="protein sequence ID" value="KAG7156201.1"/>
    <property type="molecule type" value="Genomic_DNA"/>
</dbReference>
<keyword evidence="6" id="KW-1185">Reference proteome</keyword>
<feature type="non-terminal residue" evidence="5">
    <location>
        <position position="1"/>
    </location>
</feature>
<dbReference type="GO" id="GO:0016768">
    <property type="term" value="F:spermine synthase activity"/>
    <property type="evidence" value="ECO:0007669"/>
    <property type="project" value="InterPro"/>
</dbReference>
<comment type="similarity">
    <text evidence="1">Belongs to the spermidine/spermine synthase family.</text>
</comment>
<evidence type="ECO:0000313" key="6">
    <source>
        <dbReference type="Proteomes" id="UP000747542"/>
    </source>
</evidence>
<organism evidence="5 6">
    <name type="scientific">Homarus americanus</name>
    <name type="common">American lobster</name>
    <dbReference type="NCBI Taxonomy" id="6706"/>
    <lineage>
        <taxon>Eukaryota</taxon>
        <taxon>Metazoa</taxon>
        <taxon>Ecdysozoa</taxon>
        <taxon>Arthropoda</taxon>
        <taxon>Crustacea</taxon>
        <taxon>Multicrustacea</taxon>
        <taxon>Malacostraca</taxon>
        <taxon>Eumalacostraca</taxon>
        <taxon>Eucarida</taxon>
        <taxon>Decapoda</taxon>
        <taxon>Pleocyemata</taxon>
        <taxon>Astacidea</taxon>
        <taxon>Nephropoidea</taxon>
        <taxon>Nephropidae</taxon>
        <taxon>Homarus</taxon>
    </lineage>
</organism>
<dbReference type="InterPro" id="IPR035246">
    <property type="entry name" value="Spermidine_synt_N"/>
</dbReference>
<dbReference type="SUPFAM" id="SSF53335">
    <property type="entry name" value="S-adenosyl-L-methionine-dependent methyltransferases"/>
    <property type="match status" value="1"/>
</dbReference>
<dbReference type="PROSITE" id="PS51006">
    <property type="entry name" value="PABS_2"/>
    <property type="match status" value="1"/>
</dbReference>
<dbReference type="Gene3D" id="2.30.140.10">
    <property type="entry name" value="Spermidine synthase, tetramerisation domain"/>
    <property type="match status" value="1"/>
</dbReference>
<protein>
    <submittedName>
        <fullName evidence="5">Spermine synthase-like</fullName>
    </submittedName>
</protein>
<dbReference type="GO" id="GO:0006597">
    <property type="term" value="P:spermine biosynthetic process"/>
    <property type="evidence" value="ECO:0007669"/>
    <property type="project" value="InterPro"/>
</dbReference>
<keyword evidence="3" id="KW-0620">Polyamine biosynthesis</keyword>
<comment type="caution">
    <text evidence="5">The sequence shown here is derived from an EMBL/GenBank/DDBJ whole genome shotgun (WGS) entry which is preliminary data.</text>
</comment>
<dbReference type="InterPro" id="IPR030374">
    <property type="entry name" value="PABS"/>
</dbReference>
<name>A0A8J5MLW2_HOMAM</name>
<feature type="non-terminal residue" evidence="5">
    <location>
        <position position="91"/>
    </location>
</feature>
<dbReference type="InterPro" id="IPR029063">
    <property type="entry name" value="SAM-dependent_MTases_sf"/>
</dbReference>
<evidence type="ECO:0000256" key="3">
    <source>
        <dbReference type="PROSITE-ProRule" id="PRU00354"/>
    </source>
</evidence>
<evidence type="ECO:0000259" key="4">
    <source>
        <dbReference type="PROSITE" id="PS51006"/>
    </source>
</evidence>
<comment type="caution">
    <text evidence="3">Lacks conserved residue(s) required for the propagation of feature annotation.</text>
</comment>
<evidence type="ECO:0000256" key="1">
    <source>
        <dbReference type="ARBA" id="ARBA00007867"/>
    </source>
</evidence>
<dbReference type="Proteomes" id="UP000747542">
    <property type="component" value="Unassembled WGS sequence"/>
</dbReference>
<feature type="domain" description="PABS" evidence="4">
    <location>
        <begin position="1"/>
        <end position="91"/>
    </location>
</feature>
<keyword evidence="2 3" id="KW-0808">Transferase</keyword>
<dbReference type="InterPro" id="IPR037163">
    <property type="entry name" value="Spermidine_synt_N_sf"/>
</dbReference>
<gene>
    <name evidence="5" type="primary">SMS-L</name>
    <name evidence="5" type="ORF">Hamer_G029201</name>
</gene>